<dbReference type="Gene3D" id="3.40.50.300">
    <property type="entry name" value="P-loop containing nucleotide triphosphate hydrolases"/>
    <property type="match status" value="1"/>
</dbReference>
<keyword evidence="3" id="KW-1185">Reference proteome</keyword>
<dbReference type="GO" id="GO:0006508">
    <property type="term" value="P:proteolysis"/>
    <property type="evidence" value="ECO:0007669"/>
    <property type="project" value="InterPro"/>
</dbReference>
<keyword evidence="1" id="KW-0732">Signal</keyword>
<dbReference type="InterPro" id="IPR013320">
    <property type="entry name" value="ConA-like_dom_sf"/>
</dbReference>
<dbReference type="GO" id="GO:0070007">
    <property type="term" value="F:glutamic-type endopeptidase activity"/>
    <property type="evidence" value="ECO:0007669"/>
    <property type="project" value="InterPro"/>
</dbReference>
<dbReference type="Pfam" id="PF01828">
    <property type="entry name" value="Peptidase_A4"/>
    <property type="match status" value="1"/>
</dbReference>
<dbReference type="OrthoDB" id="26136at2759"/>
<dbReference type="HOGENOM" id="CLU_066466_4_0_1"/>
<evidence type="ECO:0000313" key="3">
    <source>
        <dbReference type="Proteomes" id="UP000008370"/>
    </source>
</evidence>
<dbReference type="Gene3D" id="2.60.120.700">
    <property type="entry name" value="Peptidase G1"/>
    <property type="match status" value="1"/>
</dbReference>
<name>K5VPW0_PHACS</name>
<dbReference type="AlphaFoldDB" id="K5VPW0"/>
<reference evidence="2 3" key="1">
    <citation type="journal article" date="2012" name="BMC Genomics">
        <title>Comparative genomics of the white-rot fungi, Phanerochaete carnosa and P. chrysosporium, to elucidate the genetic basis of the distinct wood types they colonize.</title>
        <authorList>
            <person name="Suzuki H."/>
            <person name="MacDonald J."/>
            <person name="Syed K."/>
            <person name="Salamov A."/>
            <person name="Hori C."/>
            <person name="Aerts A."/>
            <person name="Henrissat B."/>
            <person name="Wiebenga A."/>
            <person name="vanKuyk P.A."/>
            <person name="Barry K."/>
            <person name="Lindquist E."/>
            <person name="LaButti K."/>
            <person name="Lapidus A."/>
            <person name="Lucas S."/>
            <person name="Coutinho P."/>
            <person name="Gong Y."/>
            <person name="Samejima M."/>
            <person name="Mahadevan R."/>
            <person name="Abou-Zaid M."/>
            <person name="de Vries R.P."/>
            <person name="Igarashi K."/>
            <person name="Yadav J.S."/>
            <person name="Grigoriev I.V."/>
            <person name="Master E.R."/>
        </authorList>
    </citation>
    <scope>NUCLEOTIDE SEQUENCE [LARGE SCALE GENOMIC DNA]</scope>
    <source>
        <strain evidence="2 3">HHB-10118-sp</strain>
    </source>
</reference>
<dbReference type="PANTHER" id="PTHR37536:SF1">
    <property type="entry name" value="ASPERGILLOPEPSIN, PUTAITVE (AFU_ORTHOLOGUE AFUA_7G01200)"/>
    <property type="match status" value="1"/>
</dbReference>
<dbReference type="RefSeq" id="XP_007402694.1">
    <property type="nucleotide sequence ID" value="XM_007402632.1"/>
</dbReference>
<sequence>MYFVIFLVLALAAAITLSLPSHKDRREDGIARRARGELKSNPTVAGSFLNPALSVPAGDEDQVIACTLVAAVDIDWMGCQTGGILDGFQSFIFDGSRRHPHLDFSVSVGDNLNITISVTAMNVTSGTVVITNQSTNQTVSRVVTSGPLCMMEADWLIVDLEEGFQIPFPDFGCLNFYWSGKTSIREVLFGALPPKQAFYLEMTTRVQRHTYE</sequence>
<dbReference type="PANTHER" id="PTHR37536">
    <property type="entry name" value="PUTATIVE (AFU_ORTHOLOGUE AFUA_3G02970)-RELATED"/>
    <property type="match status" value="1"/>
</dbReference>
<dbReference type="Proteomes" id="UP000008370">
    <property type="component" value="Unassembled WGS sequence"/>
</dbReference>
<dbReference type="GeneID" id="18911879"/>
<feature type="chain" id="PRO_5003888492" evidence="1">
    <location>
        <begin position="19"/>
        <end position="212"/>
    </location>
</feature>
<feature type="signal peptide" evidence="1">
    <location>
        <begin position="1"/>
        <end position="18"/>
    </location>
</feature>
<organism evidence="2 3">
    <name type="scientific">Phanerochaete carnosa (strain HHB-10118-sp)</name>
    <name type="common">White-rot fungus</name>
    <name type="synonym">Peniophora carnosa</name>
    <dbReference type="NCBI Taxonomy" id="650164"/>
    <lineage>
        <taxon>Eukaryota</taxon>
        <taxon>Fungi</taxon>
        <taxon>Dikarya</taxon>
        <taxon>Basidiomycota</taxon>
        <taxon>Agaricomycotina</taxon>
        <taxon>Agaricomycetes</taxon>
        <taxon>Polyporales</taxon>
        <taxon>Phanerochaetaceae</taxon>
        <taxon>Phanerochaete</taxon>
    </lineage>
</organism>
<dbReference type="InterPro" id="IPR000250">
    <property type="entry name" value="Peptidase_G1"/>
</dbReference>
<accession>K5VPW0</accession>
<dbReference type="InterPro" id="IPR038656">
    <property type="entry name" value="Peptidase_G1_sf"/>
</dbReference>
<dbReference type="SUPFAM" id="SSF49899">
    <property type="entry name" value="Concanavalin A-like lectins/glucanases"/>
    <property type="match status" value="1"/>
</dbReference>
<evidence type="ECO:0000313" key="2">
    <source>
        <dbReference type="EMBL" id="EKM48755.1"/>
    </source>
</evidence>
<dbReference type="EMBL" id="JH930761">
    <property type="protein sequence ID" value="EKM48755.1"/>
    <property type="molecule type" value="Genomic_DNA"/>
</dbReference>
<protein>
    <submittedName>
        <fullName evidence="2">Uncharacterized protein</fullName>
    </submittedName>
</protein>
<dbReference type="CDD" id="cd13426">
    <property type="entry name" value="Peptidase_G1"/>
    <property type="match status" value="1"/>
</dbReference>
<gene>
    <name evidence="2" type="ORF">PHACADRAFT_202441</name>
</gene>
<proteinExistence type="predicted"/>
<dbReference type="KEGG" id="pco:PHACADRAFT_202441"/>
<evidence type="ECO:0000256" key="1">
    <source>
        <dbReference type="SAM" id="SignalP"/>
    </source>
</evidence>
<dbReference type="InParanoid" id="K5VPW0"/>
<dbReference type="InterPro" id="IPR027417">
    <property type="entry name" value="P-loop_NTPase"/>
</dbReference>